<dbReference type="Proteomes" id="UP000178501">
    <property type="component" value="Unassembled WGS sequence"/>
</dbReference>
<name>A0A1G1YJW7_9BACT</name>
<accession>A0A1G1YJW7</accession>
<sequence length="323" mass="37364">MVSRMSREFYGQLAPDLTRGKKPLEEFIEIMEDEWEGYRVKEEKLTGVYPKEKIQRDLEQVEEKKDSLAGQSRPKESIAAEYLLLEAISNHLLFNRKNQEADINLIPAAEFDDYFNGIDIIVAARMKGEKNWHYIGIDATTSEDEGELMKKLSANYRKITSIKQLPKADYYLPQTENKGEKPGSVNLIRIVLGLSQKRVRDLAAEYVDSKGKNVFKPSDQLELIQETIDQIMITIEQTANRFKDKRYSDYVFADPKRALDFAEQYGQRENADPAISKILREHAEILEYFLNLQKEKSPLGEINPERTHERQFRLLAPKKSLAA</sequence>
<organism evidence="1 2">
    <name type="scientific">Candidatus Buchananbacteria bacterium RIFCSPHIGHO2_02_FULL_45_11b</name>
    <dbReference type="NCBI Taxonomy" id="1797541"/>
    <lineage>
        <taxon>Bacteria</taxon>
        <taxon>Candidatus Buchananiibacteriota</taxon>
    </lineage>
</organism>
<evidence type="ECO:0000313" key="1">
    <source>
        <dbReference type="EMBL" id="OGY52599.1"/>
    </source>
</evidence>
<comment type="caution">
    <text evidence="1">The sequence shown here is derived from an EMBL/GenBank/DDBJ whole genome shotgun (WGS) entry which is preliminary data.</text>
</comment>
<proteinExistence type="predicted"/>
<protein>
    <submittedName>
        <fullName evidence="1">Uncharacterized protein</fullName>
    </submittedName>
</protein>
<dbReference type="EMBL" id="MHIK01000005">
    <property type="protein sequence ID" value="OGY52599.1"/>
    <property type="molecule type" value="Genomic_DNA"/>
</dbReference>
<evidence type="ECO:0000313" key="2">
    <source>
        <dbReference type="Proteomes" id="UP000178501"/>
    </source>
</evidence>
<gene>
    <name evidence="1" type="ORF">A3J65_04145</name>
</gene>
<reference evidence="1 2" key="1">
    <citation type="journal article" date="2016" name="Nat. Commun.">
        <title>Thousands of microbial genomes shed light on interconnected biogeochemical processes in an aquifer system.</title>
        <authorList>
            <person name="Anantharaman K."/>
            <person name="Brown C.T."/>
            <person name="Hug L.A."/>
            <person name="Sharon I."/>
            <person name="Castelle C.J."/>
            <person name="Probst A.J."/>
            <person name="Thomas B.C."/>
            <person name="Singh A."/>
            <person name="Wilkins M.J."/>
            <person name="Karaoz U."/>
            <person name="Brodie E.L."/>
            <person name="Williams K.H."/>
            <person name="Hubbard S.S."/>
            <person name="Banfield J.F."/>
        </authorList>
    </citation>
    <scope>NUCLEOTIDE SEQUENCE [LARGE SCALE GENOMIC DNA]</scope>
</reference>
<dbReference type="AlphaFoldDB" id="A0A1G1YJW7"/>